<dbReference type="Gene3D" id="3.10.20.30">
    <property type="match status" value="1"/>
</dbReference>
<dbReference type="PROSITE" id="PS00197">
    <property type="entry name" value="2FE2S_FER_1"/>
    <property type="match status" value="1"/>
</dbReference>
<dbReference type="InterPro" id="IPR012675">
    <property type="entry name" value="Beta-grasp_dom_sf"/>
</dbReference>
<evidence type="ECO:0000256" key="2">
    <source>
        <dbReference type="ARBA" id="ARBA00022723"/>
    </source>
</evidence>
<accession>A0A098QUQ5</accession>
<gene>
    <name evidence="7" type="ORF">DC28_11600</name>
</gene>
<keyword evidence="8" id="KW-1185">Reference proteome</keyword>
<evidence type="ECO:0000256" key="1">
    <source>
        <dbReference type="ARBA" id="ARBA00022714"/>
    </source>
</evidence>
<keyword evidence="4" id="KW-0408">Iron</keyword>
<dbReference type="PROSITE" id="PS51085">
    <property type="entry name" value="2FE2S_FER_2"/>
    <property type="match status" value="1"/>
</dbReference>
<proteinExistence type="predicted"/>
<dbReference type="PANTHER" id="PTHR44379:SF8">
    <property type="entry name" value="XANTHINE DEHYDROGENASE IRON-SULFUR-BINDING SUBUNIT XDHC-RELATED"/>
    <property type="match status" value="1"/>
</dbReference>
<organism evidence="7 8">
    <name type="scientific">Spirochaeta lutea</name>
    <dbReference type="NCBI Taxonomy" id="1480694"/>
    <lineage>
        <taxon>Bacteria</taxon>
        <taxon>Pseudomonadati</taxon>
        <taxon>Spirochaetota</taxon>
        <taxon>Spirochaetia</taxon>
        <taxon>Spirochaetales</taxon>
        <taxon>Spirochaetaceae</taxon>
        <taxon>Spirochaeta</taxon>
    </lineage>
</organism>
<feature type="domain" description="2Fe-2S ferredoxin-type" evidence="6">
    <location>
        <begin position="1"/>
        <end position="77"/>
    </location>
</feature>
<dbReference type="Pfam" id="PF01799">
    <property type="entry name" value="Fer2_2"/>
    <property type="match status" value="1"/>
</dbReference>
<dbReference type="EMBL" id="JNUP01000066">
    <property type="protein sequence ID" value="KGE71429.1"/>
    <property type="molecule type" value="Genomic_DNA"/>
</dbReference>
<dbReference type="InterPro" id="IPR002888">
    <property type="entry name" value="2Fe-2S-bd"/>
</dbReference>
<dbReference type="Proteomes" id="UP000029692">
    <property type="component" value="Unassembled WGS sequence"/>
</dbReference>
<keyword evidence="1" id="KW-0001">2Fe-2S</keyword>
<evidence type="ECO:0000259" key="6">
    <source>
        <dbReference type="PROSITE" id="PS51085"/>
    </source>
</evidence>
<sequence length="161" mass="18183">MKLDFLLNGQNQYIDVPPGETLLKILRSNLGIKSVHSGCGEGHCGSCTVLMNDHLAASCMIPAFHLKQKQIETVEYFLTTDEFVDIEWAFLKTGFLPCKYCAGTKVLMAEAILREFETPQEEDMRSYITRTWCTCTAPGPFFKAVSEASARRKRRAHGTRR</sequence>
<dbReference type="Gene3D" id="1.10.150.120">
    <property type="entry name" value="[2Fe-2S]-binding domain"/>
    <property type="match status" value="1"/>
</dbReference>
<dbReference type="AlphaFoldDB" id="A0A098QUQ5"/>
<dbReference type="GO" id="GO:0016491">
    <property type="term" value="F:oxidoreductase activity"/>
    <property type="evidence" value="ECO:0007669"/>
    <property type="project" value="UniProtKB-KW"/>
</dbReference>
<dbReference type="SUPFAM" id="SSF54292">
    <property type="entry name" value="2Fe-2S ferredoxin-like"/>
    <property type="match status" value="1"/>
</dbReference>
<evidence type="ECO:0000256" key="4">
    <source>
        <dbReference type="ARBA" id="ARBA00023004"/>
    </source>
</evidence>
<dbReference type="GO" id="GO:0046872">
    <property type="term" value="F:metal ion binding"/>
    <property type="evidence" value="ECO:0007669"/>
    <property type="project" value="UniProtKB-KW"/>
</dbReference>
<dbReference type="OrthoDB" id="9796880at2"/>
<evidence type="ECO:0000313" key="8">
    <source>
        <dbReference type="Proteomes" id="UP000029692"/>
    </source>
</evidence>
<dbReference type="GO" id="GO:0051537">
    <property type="term" value="F:2 iron, 2 sulfur cluster binding"/>
    <property type="evidence" value="ECO:0007669"/>
    <property type="project" value="UniProtKB-KW"/>
</dbReference>
<comment type="caution">
    <text evidence="7">The sequence shown here is derived from an EMBL/GenBank/DDBJ whole genome shotgun (WGS) entry which is preliminary data.</text>
</comment>
<dbReference type="InterPro" id="IPR006058">
    <property type="entry name" value="2Fe2S_fd_BS"/>
</dbReference>
<protein>
    <recommendedName>
        <fullName evidence="6">2Fe-2S ferredoxin-type domain-containing protein</fullName>
    </recommendedName>
</protein>
<dbReference type="CDD" id="cd00207">
    <property type="entry name" value="fer2"/>
    <property type="match status" value="1"/>
</dbReference>
<keyword evidence="2" id="KW-0479">Metal-binding</keyword>
<evidence type="ECO:0000256" key="5">
    <source>
        <dbReference type="ARBA" id="ARBA00023014"/>
    </source>
</evidence>
<dbReference type="InterPro" id="IPR051452">
    <property type="entry name" value="Diverse_Oxidoreductases"/>
</dbReference>
<dbReference type="InterPro" id="IPR001041">
    <property type="entry name" value="2Fe-2S_ferredoxin-type"/>
</dbReference>
<dbReference type="PANTHER" id="PTHR44379">
    <property type="entry name" value="OXIDOREDUCTASE WITH IRON-SULFUR SUBUNIT"/>
    <property type="match status" value="1"/>
</dbReference>
<reference evidence="7 8" key="1">
    <citation type="submission" date="2014-05" db="EMBL/GenBank/DDBJ databases">
        <title>De novo Genome Sequence of Spirocheata sp.</title>
        <authorList>
            <person name="Shivani Y."/>
            <person name="Subhash Y."/>
            <person name="Tushar L."/>
            <person name="Sasikala C."/>
            <person name="Ramana C.V."/>
        </authorList>
    </citation>
    <scope>NUCLEOTIDE SEQUENCE [LARGE SCALE GENOMIC DNA]</scope>
    <source>
        <strain evidence="7 8">JC230</strain>
    </source>
</reference>
<dbReference type="SUPFAM" id="SSF47741">
    <property type="entry name" value="CO dehydrogenase ISP C-domain like"/>
    <property type="match status" value="1"/>
</dbReference>
<dbReference type="RefSeq" id="WP_037548659.1">
    <property type="nucleotide sequence ID" value="NZ_JNUP01000066.1"/>
</dbReference>
<dbReference type="Pfam" id="PF00111">
    <property type="entry name" value="Fer2"/>
    <property type="match status" value="1"/>
</dbReference>
<dbReference type="eggNOG" id="COG2080">
    <property type="taxonomic scope" value="Bacteria"/>
</dbReference>
<keyword evidence="3" id="KW-0560">Oxidoreductase</keyword>
<name>A0A098QUQ5_9SPIO</name>
<dbReference type="InterPro" id="IPR036010">
    <property type="entry name" value="2Fe-2S_ferredoxin-like_sf"/>
</dbReference>
<dbReference type="STRING" id="1480694.DC28_11600"/>
<dbReference type="InterPro" id="IPR036884">
    <property type="entry name" value="2Fe-2S-bd_dom_sf"/>
</dbReference>
<evidence type="ECO:0000313" key="7">
    <source>
        <dbReference type="EMBL" id="KGE71429.1"/>
    </source>
</evidence>
<evidence type="ECO:0000256" key="3">
    <source>
        <dbReference type="ARBA" id="ARBA00023002"/>
    </source>
</evidence>
<keyword evidence="5" id="KW-0411">Iron-sulfur</keyword>